<dbReference type="Pfam" id="PF25213">
    <property type="entry name" value="HVO_A0261_N"/>
    <property type="match status" value="1"/>
</dbReference>
<dbReference type="InterPro" id="IPR036390">
    <property type="entry name" value="WH_DNA-bd_sf"/>
</dbReference>
<dbReference type="AlphaFoldDB" id="A0A897MPZ1"/>
<evidence type="ECO:0000259" key="1">
    <source>
        <dbReference type="Pfam" id="PF08350"/>
    </source>
</evidence>
<accession>A0A897MPZ1</accession>
<dbReference type="RefSeq" id="WP_238479798.1">
    <property type="nucleotide sequence ID" value="NZ_CP064786.1"/>
</dbReference>
<dbReference type="GeneID" id="70684823"/>
<proteinExistence type="predicted"/>
<feature type="domain" description="HVO-A0261-like N-terminal" evidence="2">
    <location>
        <begin position="14"/>
        <end position="85"/>
    </location>
</feature>
<dbReference type="EMBL" id="CP064786">
    <property type="protein sequence ID" value="QSG02654.1"/>
    <property type="molecule type" value="Genomic_DNA"/>
</dbReference>
<evidence type="ECO:0000259" key="2">
    <source>
        <dbReference type="Pfam" id="PF25213"/>
    </source>
</evidence>
<feature type="domain" description="Methanogenesis regulatory protein FilR1 middle" evidence="1">
    <location>
        <begin position="121"/>
        <end position="249"/>
    </location>
</feature>
<sequence length="263" mass="28733">MSERPSHEIAGIVNGRWDCLDAIVRDPGAKGELVDRLDTPRSTLDDIVRELEQVGLVEYVDGEWRATTVGYYAHNSYEQFVGSLEGLQAVGDVLDPLCDVRSVGPAMLDGAVAHEATDPVPDAVIEEFLARIDEASRIRGFAPRAISGYADAVPERAAKSGTTLEMVTTPDIYKQLSTLYPPTERSDAERELVSLFAGPIPFEYGLWIGDNSHAGLIVYTDHGIKGLIINESDAAVEWATEQYEEVRENATPVADRDGLTADR</sequence>
<dbReference type="Proteomes" id="UP000663586">
    <property type="component" value="Chromosome"/>
</dbReference>
<keyword evidence="4" id="KW-1185">Reference proteome</keyword>
<dbReference type="SUPFAM" id="SSF46785">
    <property type="entry name" value="Winged helix' DNA-binding domain"/>
    <property type="match status" value="1"/>
</dbReference>
<name>A0A897MPZ1_9EURY</name>
<dbReference type="KEGG" id="hara:AArcS_1440"/>
<protein>
    <submittedName>
        <fullName evidence="3">Transcriptional regulator, contains HTH domain</fullName>
    </submittedName>
</protein>
<evidence type="ECO:0000313" key="3">
    <source>
        <dbReference type="EMBL" id="QSG02654.1"/>
    </source>
</evidence>
<dbReference type="Pfam" id="PF08350">
    <property type="entry name" value="FilR1_middle"/>
    <property type="match status" value="1"/>
</dbReference>
<dbReference type="InterPro" id="IPR013561">
    <property type="entry name" value="FilR1_middle_dom"/>
</dbReference>
<dbReference type="InterPro" id="IPR057527">
    <property type="entry name" value="HVO_A0261-like_N"/>
</dbReference>
<reference evidence="3" key="1">
    <citation type="submission" date="2020-11" db="EMBL/GenBank/DDBJ databases">
        <title>Carbohydrate-dependent, anaerobic sulfur respiration: A novel catabolism in halophilic archaea.</title>
        <authorList>
            <person name="Sorokin D.Y."/>
            <person name="Messina E."/>
            <person name="Smedile F."/>
            <person name="La Cono V."/>
            <person name="Hallsworth J.E."/>
            <person name="Yakimov M.M."/>
        </authorList>
    </citation>
    <scope>NUCLEOTIDE SEQUENCE</scope>
    <source>
        <strain evidence="3">AArc-S</strain>
    </source>
</reference>
<organism evidence="3 4">
    <name type="scientific">Natranaeroarchaeum sulfidigenes</name>
    <dbReference type="NCBI Taxonomy" id="2784880"/>
    <lineage>
        <taxon>Archaea</taxon>
        <taxon>Methanobacteriati</taxon>
        <taxon>Methanobacteriota</taxon>
        <taxon>Stenosarchaea group</taxon>
        <taxon>Halobacteria</taxon>
        <taxon>Halobacteriales</taxon>
        <taxon>Natronoarchaeaceae</taxon>
        <taxon>Natranaeroarchaeum</taxon>
    </lineage>
</organism>
<gene>
    <name evidence="3" type="ORF">AArcS_1440</name>
</gene>
<evidence type="ECO:0000313" key="4">
    <source>
        <dbReference type="Proteomes" id="UP000663586"/>
    </source>
</evidence>